<feature type="region of interest" description="Disordered" evidence="1">
    <location>
        <begin position="36"/>
        <end position="63"/>
    </location>
</feature>
<feature type="chain" id="PRO_5002965587" description="Toxin co-regulated pilus biosynthesis protein Q C-terminal domain-containing protein" evidence="2">
    <location>
        <begin position="23"/>
        <end position="144"/>
    </location>
</feature>
<dbReference type="EMBL" id="GG693889">
    <property type="protein sequence ID" value="EES51485.1"/>
    <property type="molecule type" value="Genomic_DNA"/>
</dbReference>
<protein>
    <recommendedName>
        <fullName evidence="3">Toxin co-regulated pilus biosynthesis protein Q C-terminal domain-containing protein</fullName>
    </recommendedName>
</protein>
<evidence type="ECO:0000259" key="3">
    <source>
        <dbReference type="Pfam" id="PF10671"/>
    </source>
</evidence>
<evidence type="ECO:0000313" key="5">
    <source>
        <dbReference type="Proteomes" id="UP000009374"/>
    </source>
</evidence>
<feature type="signal peptide" evidence="2">
    <location>
        <begin position="1"/>
        <end position="22"/>
    </location>
</feature>
<feature type="compositionally biased region" description="Basic and acidic residues" evidence="1">
    <location>
        <begin position="37"/>
        <end position="54"/>
    </location>
</feature>
<organism evidence="4 5">
    <name type="scientific">Leptospirillum ferrodiazotrophum</name>
    <dbReference type="NCBI Taxonomy" id="412449"/>
    <lineage>
        <taxon>Bacteria</taxon>
        <taxon>Pseudomonadati</taxon>
        <taxon>Nitrospirota</taxon>
        <taxon>Nitrospiria</taxon>
        <taxon>Nitrospirales</taxon>
        <taxon>Nitrospiraceae</taxon>
        <taxon>Leptospirillum</taxon>
    </lineage>
</organism>
<name>C6I0W6_9BACT</name>
<dbReference type="Proteomes" id="UP000009374">
    <property type="component" value="Unassembled WGS sequence"/>
</dbReference>
<accession>C6I0W6</accession>
<dbReference type="Pfam" id="PF10671">
    <property type="entry name" value="TcpQ"/>
    <property type="match status" value="1"/>
</dbReference>
<feature type="domain" description="Toxin co-regulated pilus biosynthesis protein Q C-terminal" evidence="3">
    <location>
        <begin position="66"/>
        <end position="143"/>
    </location>
</feature>
<evidence type="ECO:0000256" key="1">
    <source>
        <dbReference type="SAM" id="MobiDB-lite"/>
    </source>
</evidence>
<dbReference type="AlphaFoldDB" id="C6I0W6"/>
<keyword evidence="2" id="KW-0732">Signal</keyword>
<evidence type="ECO:0000313" key="4">
    <source>
        <dbReference type="EMBL" id="EES51485.1"/>
    </source>
</evidence>
<evidence type="ECO:0000256" key="2">
    <source>
        <dbReference type="SAM" id="SignalP"/>
    </source>
</evidence>
<proteinExistence type="predicted"/>
<dbReference type="InterPro" id="IPR018927">
    <property type="entry name" value="Pilus_synth_Q_C"/>
</dbReference>
<reference evidence="4 5" key="1">
    <citation type="journal article" date="2009" name="Appl. Environ. Microbiol.">
        <title>Community genomic and proteomic analyses of chemoautotrophic iron-oxidizing "Leptospirillum rubarum" (Group II) and "Leptospirillum ferrodiazotrophum" (Group III) bacteria in acid mine drainage biofilms.</title>
        <authorList>
            <person name="Goltsman D.S."/>
            <person name="Denef V.J."/>
            <person name="Singer S.W."/>
            <person name="VerBerkmoes N.C."/>
            <person name="Lefsrud M."/>
            <person name="Mueller R.S."/>
            <person name="Dick G.J."/>
            <person name="Sun C.L."/>
            <person name="Wheeler K.E."/>
            <person name="Zemla A."/>
            <person name="Baker B.J."/>
            <person name="Hauser L."/>
            <person name="Land M."/>
            <person name="Shah M.B."/>
            <person name="Thelen M.P."/>
            <person name="Hettich R.L."/>
            <person name="Banfield J.F."/>
        </authorList>
    </citation>
    <scope>NUCLEOTIDE SEQUENCE [LARGE SCALE GENOMIC DNA]</scope>
</reference>
<sequence>MKRAMALAAVLSVFVFAGPGLAYFCGDPDADQCAPVLKKEGGSASEKRPSDRPASRKGTPARGGRFILRPDESLEETLHAWSRTAGWTVVWRSVLRIPVKARYVVSGPFPAAVSRVIQTFNETGRGRLRIRLYPANRVLVVEDR</sequence>
<keyword evidence="5" id="KW-1185">Reference proteome</keyword>
<gene>
    <name evidence="4" type="ORF">UBAL3_96120030a</name>
</gene>